<dbReference type="KEGG" id="nfl:COO91_09149"/>
<dbReference type="AlphaFoldDB" id="A0A2K8T5Y4"/>
<evidence type="ECO:0000313" key="2">
    <source>
        <dbReference type="Proteomes" id="UP000232003"/>
    </source>
</evidence>
<gene>
    <name evidence="1" type="ORF">COO91_09149</name>
</gene>
<accession>A0A2K8T5Y4</accession>
<dbReference type="RefSeq" id="WP_100903306.1">
    <property type="nucleotide sequence ID" value="NZ_CAWNNC010000003.1"/>
</dbReference>
<protein>
    <submittedName>
        <fullName evidence="1">Uncharacterized protein</fullName>
    </submittedName>
</protein>
<dbReference type="Proteomes" id="UP000232003">
    <property type="component" value="Plasmid pNFSY02"/>
</dbReference>
<keyword evidence="2" id="KW-1185">Reference proteome</keyword>
<sequence>MGKAKRQSGLNKKRALQKNYQFITISDIKTDKFNPIYSEYDLQCLIQSEQFRYLKEIDDSYQVSRHSARQLIAAENYPRICLEQKIIIELLKFSINDKTYGDDRSPYCGQNLERVREIGEKLNKLGGFDLMRLACSLVPIYDQRNLDYAWNGIGDCQA</sequence>
<name>A0A2K8T5Y4_9NOSO</name>
<proteinExistence type="predicted"/>
<geneLocation type="plasmid" evidence="2">
    <name>pnfsy02</name>
</geneLocation>
<evidence type="ECO:0000313" key="1">
    <source>
        <dbReference type="EMBL" id="AUB42993.1"/>
    </source>
</evidence>
<dbReference type="EMBL" id="CP024787">
    <property type="protein sequence ID" value="AUB42993.1"/>
    <property type="molecule type" value="Genomic_DNA"/>
</dbReference>
<reference evidence="1 2" key="1">
    <citation type="submission" date="2017-11" db="EMBL/GenBank/DDBJ databases">
        <title>Complete genome of a free-living desiccation-tolerant cyanobacterium and its photosynthetic adaptation to extreme terrestrial habitat.</title>
        <authorList>
            <person name="Shang J."/>
        </authorList>
    </citation>
    <scope>NUCLEOTIDE SEQUENCE [LARGE SCALE GENOMIC DNA]</scope>
    <source>
        <strain evidence="1 2">CCNUN1</strain>
        <plasmid evidence="2">pnfsy02</plasmid>
    </source>
</reference>
<keyword evidence="1" id="KW-0614">Plasmid</keyword>
<organism evidence="1 2">
    <name type="scientific">Nostoc flagelliforme CCNUN1</name>
    <dbReference type="NCBI Taxonomy" id="2038116"/>
    <lineage>
        <taxon>Bacteria</taxon>
        <taxon>Bacillati</taxon>
        <taxon>Cyanobacteriota</taxon>
        <taxon>Cyanophyceae</taxon>
        <taxon>Nostocales</taxon>
        <taxon>Nostocaceae</taxon>
        <taxon>Nostoc</taxon>
    </lineage>
</organism>
<dbReference type="OrthoDB" id="571710at2"/>